<comment type="subcellular location">
    <subcellularLocation>
        <location evidence="1">Mitochondrion</location>
    </subcellularLocation>
</comment>
<dbReference type="Proteomes" id="UP000070501">
    <property type="component" value="Unassembled WGS sequence"/>
</dbReference>
<gene>
    <name evidence="7" type="ORF">Micbo1qcDRAFT_164461</name>
</gene>
<evidence type="ECO:0000256" key="5">
    <source>
        <dbReference type="ARBA" id="ARBA00023274"/>
    </source>
</evidence>
<name>A0A136IYK0_9PEZI</name>
<dbReference type="InterPro" id="IPR007740">
    <property type="entry name" value="Ribosomal_mL49"/>
</dbReference>
<dbReference type="Pfam" id="PF05046">
    <property type="entry name" value="Img2"/>
    <property type="match status" value="1"/>
</dbReference>
<dbReference type="InParanoid" id="A0A136IYK0"/>
<dbReference type="OrthoDB" id="19439at2759"/>
<reference evidence="8" key="1">
    <citation type="submission" date="2016-02" db="EMBL/GenBank/DDBJ databases">
        <title>Draft genome sequence of Microdochium bolleyi, a fungal endophyte of beachgrass.</title>
        <authorList>
            <consortium name="DOE Joint Genome Institute"/>
            <person name="David A.S."/>
            <person name="May G."/>
            <person name="Haridas S."/>
            <person name="Lim J."/>
            <person name="Wang M."/>
            <person name="Labutti K."/>
            <person name="Lipzen A."/>
            <person name="Barry K."/>
            <person name="Grigoriev I.V."/>
        </authorList>
    </citation>
    <scope>NUCLEOTIDE SEQUENCE [LARGE SCALE GENOMIC DNA]</scope>
    <source>
        <strain evidence="8">J235TASD1</strain>
    </source>
</reference>
<dbReference type="EMBL" id="KQ964253">
    <property type="protein sequence ID" value="KXJ89981.1"/>
    <property type="molecule type" value="Genomic_DNA"/>
</dbReference>
<keyword evidence="5" id="KW-0687">Ribonucleoprotein</keyword>
<dbReference type="PANTHER" id="PTHR13477">
    <property type="entry name" value="MITOCHONDRIAL 39S RIBOSOMAL PROTEIN L49"/>
    <property type="match status" value="1"/>
</dbReference>
<dbReference type="GO" id="GO:0003735">
    <property type="term" value="F:structural constituent of ribosome"/>
    <property type="evidence" value="ECO:0007669"/>
    <property type="project" value="InterPro"/>
</dbReference>
<dbReference type="Gene3D" id="3.30.780.10">
    <property type="entry name" value="SUI1-like domain"/>
    <property type="match status" value="1"/>
</dbReference>
<dbReference type="GO" id="GO:0005762">
    <property type="term" value="C:mitochondrial large ribosomal subunit"/>
    <property type="evidence" value="ECO:0007669"/>
    <property type="project" value="TreeGrafter"/>
</dbReference>
<evidence type="ECO:0000256" key="6">
    <source>
        <dbReference type="ARBA" id="ARBA00035191"/>
    </source>
</evidence>
<protein>
    <recommendedName>
        <fullName evidence="6">Large ribosomal subunit protein mL49</fullName>
    </recommendedName>
</protein>
<evidence type="ECO:0000256" key="2">
    <source>
        <dbReference type="ARBA" id="ARBA00005677"/>
    </source>
</evidence>
<evidence type="ECO:0000256" key="1">
    <source>
        <dbReference type="ARBA" id="ARBA00004173"/>
    </source>
</evidence>
<dbReference type="AlphaFoldDB" id="A0A136IYK0"/>
<dbReference type="PANTHER" id="PTHR13477:SF0">
    <property type="entry name" value="LARGE RIBOSOMAL SUBUNIT PROTEIN ML49"/>
    <property type="match status" value="1"/>
</dbReference>
<evidence type="ECO:0000256" key="4">
    <source>
        <dbReference type="ARBA" id="ARBA00023128"/>
    </source>
</evidence>
<dbReference type="STRING" id="196109.A0A136IYK0"/>
<dbReference type="GO" id="GO:0006412">
    <property type="term" value="P:translation"/>
    <property type="evidence" value="ECO:0007669"/>
    <property type="project" value="InterPro"/>
</dbReference>
<evidence type="ECO:0000313" key="7">
    <source>
        <dbReference type="EMBL" id="KXJ89981.1"/>
    </source>
</evidence>
<keyword evidence="4" id="KW-0496">Mitochondrion</keyword>
<evidence type="ECO:0000256" key="3">
    <source>
        <dbReference type="ARBA" id="ARBA00022980"/>
    </source>
</evidence>
<evidence type="ECO:0000313" key="8">
    <source>
        <dbReference type="Proteomes" id="UP000070501"/>
    </source>
</evidence>
<accession>A0A136IYK0</accession>
<keyword evidence="3 7" id="KW-0689">Ribosomal protein</keyword>
<keyword evidence="8" id="KW-1185">Reference proteome</keyword>
<comment type="similarity">
    <text evidence="2">Belongs to the mitochondrion-specific ribosomal protein mL49 family.</text>
</comment>
<proteinExistence type="inferred from homology"/>
<sequence>MLTRTFRPVASILQPTRTLCMRSFATESTPAPELAATIPTTQPAEPAATAAPSEATRARIPYFVGKNKFNNFGVYHKNKRGGNLKTTEIKMVDGNIEALKQDLKASLRLESGDIAFNNTTRHLVVKGHKKPEVLNFLNNMGF</sequence>
<organism evidence="7 8">
    <name type="scientific">Microdochium bolleyi</name>
    <dbReference type="NCBI Taxonomy" id="196109"/>
    <lineage>
        <taxon>Eukaryota</taxon>
        <taxon>Fungi</taxon>
        <taxon>Dikarya</taxon>
        <taxon>Ascomycota</taxon>
        <taxon>Pezizomycotina</taxon>
        <taxon>Sordariomycetes</taxon>
        <taxon>Xylariomycetidae</taxon>
        <taxon>Xylariales</taxon>
        <taxon>Microdochiaceae</taxon>
        <taxon>Microdochium</taxon>
    </lineage>
</organism>